<dbReference type="Pfam" id="PF00078">
    <property type="entry name" value="RVT_1"/>
    <property type="match status" value="1"/>
</dbReference>
<accession>A0ABN9QJ27</accession>
<dbReference type="InterPro" id="IPR005135">
    <property type="entry name" value="Endo/exonuclease/phosphatase"/>
</dbReference>
<proteinExistence type="predicted"/>
<evidence type="ECO:0000313" key="4">
    <source>
        <dbReference type="Proteomes" id="UP001189429"/>
    </source>
</evidence>
<keyword evidence="4" id="KW-1185">Reference proteome</keyword>
<dbReference type="SUPFAM" id="SSF56219">
    <property type="entry name" value="DNase I-like"/>
    <property type="match status" value="1"/>
</dbReference>
<dbReference type="Gene3D" id="3.60.10.10">
    <property type="entry name" value="Endonuclease/exonuclease/phosphatase"/>
    <property type="match status" value="1"/>
</dbReference>
<feature type="region of interest" description="Disordered" evidence="1">
    <location>
        <begin position="861"/>
        <end position="881"/>
    </location>
</feature>
<dbReference type="Proteomes" id="UP001189429">
    <property type="component" value="Unassembled WGS sequence"/>
</dbReference>
<dbReference type="InterPro" id="IPR043502">
    <property type="entry name" value="DNA/RNA_pol_sf"/>
</dbReference>
<dbReference type="InterPro" id="IPR036691">
    <property type="entry name" value="Endo/exonu/phosph_ase_sf"/>
</dbReference>
<dbReference type="Pfam" id="PF03372">
    <property type="entry name" value="Exo_endo_phos"/>
    <property type="match status" value="1"/>
</dbReference>
<dbReference type="PANTHER" id="PTHR19446">
    <property type="entry name" value="REVERSE TRANSCRIPTASES"/>
    <property type="match status" value="1"/>
</dbReference>
<organism evidence="3 4">
    <name type="scientific">Prorocentrum cordatum</name>
    <dbReference type="NCBI Taxonomy" id="2364126"/>
    <lineage>
        <taxon>Eukaryota</taxon>
        <taxon>Sar</taxon>
        <taxon>Alveolata</taxon>
        <taxon>Dinophyceae</taxon>
        <taxon>Prorocentrales</taxon>
        <taxon>Prorocentraceae</taxon>
        <taxon>Prorocentrum</taxon>
    </lineage>
</organism>
<evidence type="ECO:0000256" key="1">
    <source>
        <dbReference type="SAM" id="MobiDB-lite"/>
    </source>
</evidence>
<dbReference type="SUPFAM" id="SSF56672">
    <property type="entry name" value="DNA/RNA polymerases"/>
    <property type="match status" value="1"/>
</dbReference>
<evidence type="ECO:0000313" key="3">
    <source>
        <dbReference type="EMBL" id="CAK0806052.1"/>
    </source>
</evidence>
<protein>
    <recommendedName>
        <fullName evidence="2">Reverse transcriptase domain-containing protein</fullName>
    </recommendedName>
</protein>
<dbReference type="EMBL" id="CAUYUJ010003619">
    <property type="protein sequence ID" value="CAK0806052.1"/>
    <property type="molecule type" value="Genomic_DNA"/>
</dbReference>
<feature type="domain" description="Reverse transcriptase" evidence="2">
    <location>
        <begin position="1174"/>
        <end position="1453"/>
    </location>
</feature>
<feature type="non-terminal residue" evidence="3">
    <location>
        <position position="1"/>
    </location>
</feature>
<dbReference type="InterPro" id="IPR000477">
    <property type="entry name" value="RT_dom"/>
</dbReference>
<dbReference type="PROSITE" id="PS50878">
    <property type="entry name" value="RT_POL"/>
    <property type="match status" value="1"/>
</dbReference>
<evidence type="ECO:0000259" key="2">
    <source>
        <dbReference type="PROSITE" id="PS50878"/>
    </source>
</evidence>
<feature type="compositionally biased region" description="Basic and acidic residues" evidence="1">
    <location>
        <begin position="862"/>
        <end position="881"/>
    </location>
</feature>
<reference evidence="3" key="1">
    <citation type="submission" date="2023-10" db="EMBL/GenBank/DDBJ databases">
        <authorList>
            <person name="Chen Y."/>
            <person name="Shah S."/>
            <person name="Dougan E. K."/>
            <person name="Thang M."/>
            <person name="Chan C."/>
        </authorList>
    </citation>
    <scope>NUCLEOTIDE SEQUENCE [LARGE SCALE GENOMIC DNA]</scope>
</reference>
<comment type="caution">
    <text evidence="3">The sequence shown here is derived from an EMBL/GenBank/DDBJ whole genome shotgun (WGS) entry which is preliminary data.</text>
</comment>
<sequence length="1817" mass="202595">DVPEGDGQGAAVGSRFETAVRDFIDSEVMLNFDYMSVDAMGDGATATGSPPWVALCRDLSLLGYDLHLDDGWDRLGLCKMEGPAPDKALVLRRAGLLGDLLHSVADGPLTEPEREIKRNWISRATEAHQQCLNELKEVLRVRKLQKVAKDRLPRWAEAEPAVVEHLVHEAGIPCTCLLNLSRIIRARPPTAATHIFPSPEDARDVSGKLLQGGDTFLQTMATMAGRGIMLWAPGEKEDLGRLCGGVAKAAMQGVPLNLFVVVPLDPRPGCHSPWQFGDTWTHDLLQAQSRWAPFVQTISFSHEPMKIVVSGLHAPMHQIKSLCMVHLSSTSGSGTWGMMRSRGLIGSVPDAPMVVLDIAEKDELTLLGLLGQVPRDFVTSWQGPAKAASSTPQERRLLYTGRLTQGGNWAARVSLLRLKAIFEAMDVIIGLYTTYSLKEAVLIDITRPAAAIKVQELLEDAVLVSPRLLLARTTASEIQWRAAVDSAFQDNDDAYVERVRYRPSSGGGVLAMVPALAETRALRRNANRAPDGRELQVVLRFSGELVGGRFSEVHTFMALAREAAGLPLHPQAVEELTTVYQWKPLVDARAGWRGDVLLQVRHRDEVKDMFQRLEGKAIDVAGQGRIVLEVIPHVSLLEMVRAAGEDMLALQETHGNLGKCASLRTPSDCQAFWSHGAAGGAGVGLWIKKRFLDALQGNHGGHDWLEPVPGRAAVLRCWGGAGRLQIGIVYLRTGNSGGRRERISTIRQLTEVMACWGHSLQLVVGDFNFVVNDEDRLSGDPPAFTGGGDAAEAKEADALLRRLHLAELEQPEYTYRFADCRSRLDRIYTNMERWEWLDRDIGSVALEWHDYTSRRRPVAGYRRGEHPADTDDGERPLDARDVGGPQWRRRVKIDYLARLRDVDGNATGIQRLLHLKASITKVTVQIRRERPRQPARLTSKDKLAWAMRYLRAVEGGHSRRAAETLQAFPELADRAAACRRGHRNGDFTDWLLDLARSAVTEDLAEVRRMQEEGGDLGARRGKENIIRQLKRLHGGETGTIKAMRDRCGKVYTEPARMAQLLQEHWEEVFTCQGINRELLTSWLEDVYPPATAHEQERKRDADGVGAWRGGLPPPGSQAWEVRRKDLERAIKISKNTAPGPDGLPYKVWRELGDFGLDVLWDAMQDLHAPEALQLLQEAYEGDHEFNAGVLVCLPKAPVGATDDGEQVYDASGTRPLSIVNTDNRLMCGAARIRWEKMFRAWVSNMQKGFIRGRSMLSNVLTIDHAAMKISLQCSRGALVLFDFAAAFPSVEREFLFTYLRWLGMPDRQLHFVETLYDRTLAAVRLAGHDGHRFLMTRGIRQGCPLPPLIFAVVVDVLLRKLSRALGPPGAVRAFADDAAAAMADLFGALPSVARLFHEYAGISGLALNYAKTVVIPLWRQEEYPYEELRPFLQALDWGQVQLQGAAKYLGYLVGPARDDSAWAKAVAKWRQRAEAWSDKALGLQYTAMVYNVFCFSVLLFLAQLHPVPEAVAGQEEEVLLGIAKGPGNWATASDLWGMGERCGIGRSFHCLRAHGQAAMLRALHFEAWDDAPADVAKDLRRVLDSTTFGERFIFWQTWYRQSFAEGLVQNGERMAAKGITKDTIRARLCRGDDIERDRAMLKAHFQREAAKLNLPHFLGCWDARLAYKLKRWRLGESRHTLVRRQRESLERLGGLVAPRVAAATWGLAWNRWCTARRFQGARACVLGCGAGADSIEHYVGCRVGRAVSGRFLRLQGDYARRIRCLLGVARYADDTERTCWAVLAYALYMVTNRRGDGRLAHRPVFARWQRLRWAIQA</sequence>
<gene>
    <name evidence="3" type="ORF">PCOR1329_LOCUS12413</name>
</gene>
<name>A0ABN9QJ27_9DINO</name>